<dbReference type="InterPro" id="IPR025202">
    <property type="entry name" value="PLD-like_dom"/>
</dbReference>
<organism evidence="3 4">
    <name type="scientific">Jeotgalibacillus campisalis</name>
    <dbReference type="NCBI Taxonomy" id="220754"/>
    <lineage>
        <taxon>Bacteria</taxon>
        <taxon>Bacillati</taxon>
        <taxon>Bacillota</taxon>
        <taxon>Bacilli</taxon>
        <taxon>Bacillales</taxon>
        <taxon>Caryophanaceae</taxon>
        <taxon>Jeotgalibacillus</taxon>
    </lineage>
</organism>
<evidence type="ECO:0000313" key="3">
    <source>
        <dbReference type="EMBL" id="KIL52692.1"/>
    </source>
</evidence>
<gene>
    <name evidence="3" type="ORF">KR50_00210</name>
</gene>
<dbReference type="OrthoDB" id="9762009at2"/>
<name>A0A0C2VUU9_9BACL</name>
<dbReference type="AlphaFoldDB" id="A0A0C2VUU9"/>
<keyword evidence="1" id="KW-0812">Transmembrane</keyword>
<comment type="caution">
    <text evidence="3">The sequence shown here is derived from an EMBL/GenBank/DDBJ whole genome shotgun (WGS) entry which is preliminary data.</text>
</comment>
<protein>
    <recommendedName>
        <fullName evidence="2">PLD phosphodiesterase domain-containing protein</fullName>
    </recommendedName>
</protein>
<sequence>MKVVKVFVIIFIIIGWLRLDWFLGMHSLKRKRRSSVYPWRKGELKFFDDGVTWMKSLELDIMEAERSICLLFYIIEPDEVGRRLFSLLEDRVKDGVEVRILCDALGSKNMKKWVQPLKEAGIHIALSRPLVFKGSLFSLQRRNHRKIVIIDGEIAHVGGFNIGREYVNLDPVLSPWRDYHLRMTGAGVGDALSEFQIDWQREFKEAQHHFDPVSHVANGTSSYQIVPSEPVNMETFMLDLFDLAKESIFIGTPYFIPTEKLFESLKTKLADQIIITILVPGIPDHALVQPASYHFLRELIELGAHVFQFEHGFYHAKVLLIDDKLCDVGTTNFDHRSILINDELNVLTTDPVIIKELKESIEKDLQHSVRVTKEQLKQGGIPGAAMEVVARSFSSLL</sequence>
<feature type="domain" description="PLD phosphodiesterase" evidence="2">
    <location>
        <begin position="139"/>
        <end position="166"/>
    </location>
</feature>
<keyword evidence="4" id="KW-1185">Reference proteome</keyword>
<dbReference type="PANTHER" id="PTHR21248">
    <property type="entry name" value="CARDIOLIPIN SYNTHASE"/>
    <property type="match status" value="1"/>
</dbReference>
<dbReference type="PANTHER" id="PTHR21248:SF7">
    <property type="entry name" value="MINOR CARDIOLIPIN SYNTHASE CLSB"/>
    <property type="match status" value="1"/>
</dbReference>
<dbReference type="GO" id="GO:0032049">
    <property type="term" value="P:cardiolipin biosynthetic process"/>
    <property type="evidence" value="ECO:0007669"/>
    <property type="project" value="UniProtKB-ARBA"/>
</dbReference>
<evidence type="ECO:0000313" key="4">
    <source>
        <dbReference type="Proteomes" id="UP000031972"/>
    </source>
</evidence>
<feature type="transmembrane region" description="Helical" evidence="1">
    <location>
        <begin position="6"/>
        <end position="23"/>
    </location>
</feature>
<dbReference type="SMART" id="SM00155">
    <property type="entry name" value="PLDc"/>
    <property type="match status" value="2"/>
</dbReference>
<keyword evidence="1" id="KW-1133">Transmembrane helix</keyword>
<dbReference type="Proteomes" id="UP000031972">
    <property type="component" value="Unassembled WGS sequence"/>
</dbReference>
<dbReference type="InterPro" id="IPR001736">
    <property type="entry name" value="PLipase_D/transphosphatidylase"/>
</dbReference>
<dbReference type="PATRIC" id="fig|220754.4.peg.21"/>
<dbReference type="Pfam" id="PF13091">
    <property type="entry name" value="PLDc_2"/>
    <property type="match status" value="2"/>
</dbReference>
<accession>A0A0C2VUU9</accession>
<evidence type="ECO:0000256" key="1">
    <source>
        <dbReference type="SAM" id="Phobius"/>
    </source>
</evidence>
<dbReference type="EMBL" id="JXRR01000001">
    <property type="protein sequence ID" value="KIL52692.1"/>
    <property type="molecule type" value="Genomic_DNA"/>
</dbReference>
<dbReference type="RefSeq" id="WP_041053371.1">
    <property type="nucleotide sequence ID" value="NZ_JXRR01000001.1"/>
</dbReference>
<evidence type="ECO:0000259" key="2">
    <source>
        <dbReference type="PROSITE" id="PS50035"/>
    </source>
</evidence>
<dbReference type="CDD" id="cd09112">
    <property type="entry name" value="PLDc_CLS_2"/>
    <property type="match status" value="1"/>
</dbReference>
<reference evidence="3 4" key="1">
    <citation type="submission" date="2015-01" db="EMBL/GenBank/DDBJ databases">
        <title>Jeotgalibacillus campisalis genome sequencing.</title>
        <authorList>
            <person name="Goh K.M."/>
            <person name="Chan K.-G."/>
            <person name="Yaakop A.S."/>
            <person name="Ee R."/>
            <person name="Gan H.M."/>
            <person name="Chan C.S."/>
        </authorList>
    </citation>
    <scope>NUCLEOTIDE SEQUENCE [LARGE SCALE GENOMIC DNA]</scope>
    <source>
        <strain evidence="3 4">SF-57</strain>
    </source>
</reference>
<keyword evidence="1" id="KW-0472">Membrane</keyword>
<dbReference type="Gene3D" id="3.30.870.10">
    <property type="entry name" value="Endonuclease Chain A"/>
    <property type="match status" value="2"/>
</dbReference>
<proteinExistence type="predicted"/>
<dbReference type="SUPFAM" id="SSF56024">
    <property type="entry name" value="Phospholipase D/nuclease"/>
    <property type="match status" value="2"/>
</dbReference>
<dbReference type="CDD" id="cd09110">
    <property type="entry name" value="PLDc_CLS_1"/>
    <property type="match status" value="1"/>
</dbReference>
<dbReference type="GO" id="GO:0030572">
    <property type="term" value="F:phosphatidyltransferase activity"/>
    <property type="evidence" value="ECO:0007669"/>
    <property type="project" value="UniProtKB-ARBA"/>
</dbReference>
<dbReference type="PROSITE" id="PS50035">
    <property type="entry name" value="PLD"/>
    <property type="match status" value="2"/>
</dbReference>
<feature type="domain" description="PLD phosphodiesterase" evidence="2">
    <location>
        <begin position="310"/>
        <end position="337"/>
    </location>
</feature>